<evidence type="ECO:0000256" key="8">
    <source>
        <dbReference type="ARBA" id="ARBA00023136"/>
    </source>
</evidence>
<feature type="transmembrane region" description="Helical" evidence="9">
    <location>
        <begin position="372"/>
        <end position="392"/>
    </location>
</feature>
<evidence type="ECO:0000256" key="3">
    <source>
        <dbReference type="ARBA" id="ARBA00022448"/>
    </source>
</evidence>
<feature type="transmembrane region" description="Helical" evidence="9">
    <location>
        <begin position="197"/>
        <end position="216"/>
    </location>
</feature>
<organism evidence="10 11">
    <name type="scientific">Suttonella ornithocola</name>
    <dbReference type="NCBI Taxonomy" id="279832"/>
    <lineage>
        <taxon>Bacteria</taxon>
        <taxon>Pseudomonadati</taxon>
        <taxon>Pseudomonadota</taxon>
        <taxon>Gammaproteobacteria</taxon>
        <taxon>Cardiobacteriales</taxon>
        <taxon>Cardiobacteriaceae</taxon>
        <taxon>Suttonella</taxon>
    </lineage>
</organism>
<comment type="similarity">
    <text evidence="2 9">Belongs to the branched chain amino acid transporter family.</text>
</comment>
<keyword evidence="6 9" id="KW-0029">Amino-acid transport</keyword>
<keyword evidence="4" id="KW-1003">Cell membrane</keyword>
<name>A0A380MQL8_9GAMM</name>
<dbReference type="RefSeq" id="WP_245935952.1">
    <property type="nucleotide sequence ID" value="NZ_LWHB01000200.1"/>
</dbReference>
<feature type="transmembrane region" description="Helical" evidence="9">
    <location>
        <begin position="319"/>
        <end position="339"/>
    </location>
</feature>
<evidence type="ECO:0000256" key="6">
    <source>
        <dbReference type="ARBA" id="ARBA00022970"/>
    </source>
</evidence>
<gene>
    <name evidence="10" type="primary">brnQ</name>
    <name evidence="10" type="ORF">NCTC13337_00617</name>
</gene>
<evidence type="ECO:0000313" key="11">
    <source>
        <dbReference type="Proteomes" id="UP000254601"/>
    </source>
</evidence>
<dbReference type="GO" id="GO:0015190">
    <property type="term" value="F:L-leucine transmembrane transporter activity"/>
    <property type="evidence" value="ECO:0007669"/>
    <property type="project" value="TreeGrafter"/>
</dbReference>
<dbReference type="AlphaFoldDB" id="A0A380MQL8"/>
<evidence type="ECO:0000313" key="10">
    <source>
        <dbReference type="EMBL" id="SUO94203.1"/>
    </source>
</evidence>
<comment type="subcellular location">
    <subcellularLocation>
        <location evidence="9">Cell inner membrane</location>
        <topology evidence="9">Multi-pass membrane protein</topology>
    </subcellularLocation>
    <subcellularLocation>
        <location evidence="1">Cell membrane</location>
        <topology evidence="1">Multi-pass membrane protein</topology>
    </subcellularLocation>
</comment>
<feature type="transmembrane region" description="Helical" evidence="9">
    <location>
        <begin position="153"/>
        <end position="171"/>
    </location>
</feature>
<dbReference type="GO" id="GO:0005304">
    <property type="term" value="F:L-valine transmembrane transporter activity"/>
    <property type="evidence" value="ECO:0007669"/>
    <property type="project" value="TreeGrafter"/>
</dbReference>
<keyword evidence="5 9" id="KW-0812">Transmembrane</keyword>
<evidence type="ECO:0000256" key="7">
    <source>
        <dbReference type="ARBA" id="ARBA00022989"/>
    </source>
</evidence>
<feature type="transmembrane region" description="Helical" evidence="9">
    <location>
        <begin position="75"/>
        <end position="96"/>
    </location>
</feature>
<protein>
    <recommendedName>
        <fullName evidence="9">Branched-chain amino acid transport system carrier protein</fullName>
    </recommendedName>
</protein>
<dbReference type="GO" id="GO:0015188">
    <property type="term" value="F:L-isoleucine transmembrane transporter activity"/>
    <property type="evidence" value="ECO:0007669"/>
    <property type="project" value="TreeGrafter"/>
</dbReference>
<feature type="transmembrane region" description="Helical" evidence="9">
    <location>
        <begin position="38"/>
        <end position="63"/>
    </location>
</feature>
<evidence type="ECO:0000256" key="5">
    <source>
        <dbReference type="ARBA" id="ARBA00022692"/>
    </source>
</evidence>
<dbReference type="Proteomes" id="UP000254601">
    <property type="component" value="Unassembled WGS sequence"/>
</dbReference>
<dbReference type="GO" id="GO:0005886">
    <property type="term" value="C:plasma membrane"/>
    <property type="evidence" value="ECO:0007669"/>
    <property type="project" value="UniProtKB-SubCell"/>
</dbReference>
<keyword evidence="7 9" id="KW-1133">Transmembrane helix</keyword>
<keyword evidence="11" id="KW-1185">Reference proteome</keyword>
<feature type="transmembrane region" description="Helical" evidence="9">
    <location>
        <begin position="345"/>
        <end position="365"/>
    </location>
</feature>
<dbReference type="InterPro" id="IPR004685">
    <property type="entry name" value="Brnchd-chn_aa_trnsp_Livcs"/>
</dbReference>
<feature type="transmembrane region" description="Helical" evidence="9">
    <location>
        <begin position="228"/>
        <end position="261"/>
    </location>
</feature>
<dbReference type="PANTHER" id="PTHR30588:SF0">
    <property type="entry name" value="BRANCHED-CHAIN AMINO ACID PERMEASE BRNQ"/>
    <property type="match status" value="1"/>
</dbReference>
<dbReference type="EMBL" id="UHIC01000001">
    <property type="protein sequence ID" value="SUO94203.1"/>
    <property type="molecule type" value="Genomic_DNA"/>
</dbReference>
<dbReference type="Pfam" id="PF05525">
    <property type="entry name" value="Branch_AA_trans"/>
    <property type="match status" value="1"/>
</dbReference>
<evidence type="ECO:0000256" key="9">
    <source>
        <dbReference type="RuleBase" id="RU362122"/>
    </source>
</evidence>
<dbReference type="NCBIfam" id="TIGR00796">
    <property type="entry name" value="livcs"/>
    <property type="match status" value="1"/>
</dbReference>
<feature type="transmembrane region" description="Helical" evidence="9">
    <location>
        <begin position="7"/>
        <end position="26"/>
    </location>
</feature>
<dbReference type="PANTHER" id="PTHR30588">
    <property type="entry name" value="BRANCHED-CHAIN AMINO ACID TRANSPORT SYSTEM 2 CARRIER PROTEIN"/>
    <property type="match status" value="1"/>
</dbReference>
<dbReference type="GO" id="GO:0015820">
    <property type="term" value="P:L-leucine transport"/>
    <property type="evidence" value="ECO:0007669"/>
    <property type="project" value="TreeGrafter"/>
</dbReference>
<proteinExistence type="inferred from homology"/>
<feature type="transmembrane region" description="Helical" evidence="9">
    <location>
        <begin position="123"/>
        <end position="141"/>
    </location>
</feature>
<evidence type="ECO:0000256" key="4">
    <source>
        <dbReference type="ARBA" id="ARBA00022475"/>
    </source>
</evidence>
<reference evidence="10 11" key="1">
    <citation type="submission" date="2018-06" db="EMBL/GenBank/DDBJ databases">
        <authorList>
            <consortium name="Pathogen Informatics"/>
            <person name="Doyle S."/>
        </authorList>
    </citation>
    <scope>NUCLEOTIDE SEQUENCE [LARGE SCALE GENOMIC DNA]</scope>
    <source>
        <strain evidence="10 11">NCTC13337</strain>
    </source>
</reference>
<keyword evidence="3 9" id="KW-0813">Transport</keyword>
<keyword evidence="8 9" id="KW-0472">Membrane</keyword>
<evidence type="ECO:0000256" key="2">
    <source>
        <dbReference type="ARBA" id="ARBA00008540"/>
    </source>
</evidence>
<feature type="transmembrane region" description="Helical" evidence="9">
    <location>
        <begin position="412"/>
        <end position="433"/>
    </location>
</feature>
<dbReference type="GO" id="GO:0015818">
    <property type="term" value="P:isoleucine transport"/>
    <property type="evidence" value="ECO:0007669"/>
    <property type="project" value="TreeGrafter"/>
</dbReference>
<comment type="function">
    <text evidence="9">Component of the transport system for branched-chain amino acids.</text>
</comment>
<evidence type="ECO:0000256" key="1">
    <source>
        <dbReference type="ARBA" id="ARBA00004651"/>
    </source>
</evidence>
<feature type="transmembrane region" description="Helical" evidence="9">
    <location>
        <begin position="281"/>
        <end position="307"/>
    </location>
</feature>
<accession>A0A380MQL8</accession>
<sequence length="442" mass="47923">MSNSQKVLVVGLMLFSLFFGAGNLIFPAFLGQREATDVFSATLGFLLTGTGLPLLGVAAMGFSQEKDVRTLAARVHPIYGLFFTMMLYLTIGPFFALPRTATVAFEIGVVPIMGADITTVQPLYLAAFTVVFFALSLWISLAPGKLVERIGKILTPALLISILILSLYAVFQPMSALPQGTNDSAKQALMAGFIDGYNTMDALASMIFGVFVIQAIDNGQSKAQLMKLTFYAGGIAAICLAVTYSFIAYIGATSVGLFGILDNGAAVLAHTAQHYFGKAGNLLMAVIVFLACLSTSVGLICACADFFHRLIPKFSYKVWVWIFSIFAAAVANYGLKALITYSIPVLMWLYPLMITLILLTFLSPIFAHQRWVYRWTIGVTAVIGFFDAYKAAFGLSDATLALLSKYLPMYEIGLGWLIPVILIIGVGILCRLFRRPKVLTSI</sequence>